<feature type="signal peptide" evidence="1">
    <location>
        <begin position="1"/>
        <end position="27"/>
    </location>
</feature>
<keyword evidence="3" id="KW-1185">Reference proteome</keyword>
<evidence type="ECO:0000313" key="3">
    <source>
        <dbReference type="Proteomes" id="UP000664369"/>
    </source>
</evidence>
<sequence length="207" mass="22834">MKPLFSTLLALATSAAPLAASAQLAQATPVDTVTARAALLASTRQYPKFYRALCTVQQQHTLLRKLVLVRNGRNDGPAAAFPNGVVRLDVRYLESPQPGFDDNRMVVVFYHEIGHLHYFRTVPVARRTADANERAAFDYSLQMTQHLADAGDCGPLQAGLRFMLLRSQSSNLADPHVRALQSLVQEPAYADYRRYVAQHCPPGPTGF</sequence>
<keyword evidence="1" id="KW-0732">Signal</keyword>
<dbReference type="RefSeq" id="WP_208173912.1">
    <property type="nucleotide sequence ID" value="NZ_JAGETZ010000002.1"/>
</dbReference>
<proteinExistence type="predicted"/>
<gene>
    <name evidence="2" type="ORF">J4E00_04880</name>
</gene>
<comment type="caution">
    <text evidence="2">The sequence shown here is derived from an EMBL/GenBank/DDBJ whole genome shotgun (WGS) entry which is preliminary data.</text>
</comment>
<evidence type="ECO:0008006" key="4">
    <source>
        <dbReference type="Google" id="ProtNLM"/>
    </source>
</evidence>
<reference evidence="2 3" key="1">
    <citation type="submission" date="2021-03" db="EMBL/GenBank/DDBJ databases">
        <authorList>
            <person name="Kim M.K."/>
        </authorList>
    </citation>
    <scope>NUCLEOTIDE SEQUENCE [LARGE SCALE GENOMIC DNA]</scope>
    <source>
        <strain evidence="2 3">BT442</strain>
    </source>
</reference>
<feature type="chain" id="PRO_5045874805" description="Metalloprotease" evidence="1">
    <location>
        <begin position="28"/>
        <end position="207"/>
    </location>
</feature>
<organism evidence="2 3">
    <name type="scientific">Hymenobacter negativus</name>
    <dbReference type="NCBI Taxonomy" id="2795026"/>
    <lineage>
        <taxon>Bacteria</taxon>
        <taxon>Pseudomonadati</taxon>
        <taxon>Bacteroidota</taxon>
        <taxon>Cytophagia</taxon>
        <taxon>Cytophagales</taxon>
        <taxon>Hymenobacteraceae</taxon>
        <taxon>Hymenobacter</taxon>
    </lineage>
</organism>
<name>A0ABS3QB89_9BACT</name>
<accession>A0ABS3QB89</accession>
<dbReference type="EMBL" id="JAGETZ010000002">
    <property type="protein sequence ID" value="MBO2008376.1"/>
    <property type="molecule type" value="Genomic_DNA"/>
</dbReference>
<evidence type="ECO:0000256" key="1">
    <source>
        <dbReference type="SAM" id="SignalP"/>
    </source>
</evidence>
<protein>
    <recommendedName>
        <fullName evidence="4">Metalloprotease</fullName>
    </recommendedName>
</protein>
<dbReference type="Proteomes" id="UP000664369">
    <property type="component" value="Unassembled WGS sequence"/>
</dbReference>
<evidence type="ECO:0000313" key="2">
    <source>
        <dbReference type="EMBL" id="MBO2008376.1"/>
    </source>
</evidence>